<dbReference type="Proteomes" id="UP000507470">
    <property type="component" value="Unassembled WGS sequence"/>
</dbReference>
<dbReference type="GO" id="GO:0036297">
    <property type="term" value="P:interstrand cross-link repair"/>
    <property type="evidence" value="ECO:0007669"/>
    <property type="project" value="InterPro"/>
</dbReference>
<keyword evidence="5 17" id="KW-0479">Metal-binding</keyword>
<dbReference type="OrthoDB" id="76364at2759"/>
<reference evidence="20 21" key="1">
    <citation type="submission" date="2020-06" db="EMBL/GenBank/DDBJ databases">
        <authorList>
            <person name="Li R."/>
            <person name="Bekaert M."/>
        </authorList>
    </citation>
    <scope>NUCLEOTIDE SEQUENCE [LARGE SCALE GENOMIC DNA]</scope>
    <source>
        <strain evidence="21">wild</strain>
    </source>
</reference>
<dbReference type="InterPro" id="IPR049126">
    <property type="entry name" value="FAN1-like_TPR"/>
</dbReference>
<feature type="compositionally biased region" description="Basic and acidic residues" evidence="18">
    <location>
        <begin position="143"/>
        <end position="153"/>
    </location>
</feature>
<keyword evidence="10" id="KW-0862">Zinc</keyword>
<dbReference type="GO" id="GO:0004528">
    <property type="term" value="F:phosphodiesterase I activity"/>
    <property type="evidence" value="ECO:0007669"/>
    <property type="project" value="UniProtKB-EC"/>
</dbReference>
<evidence type="ECO:0000256" key="3">
    <source>
        <dbReference type="ARBA" id="ARBA00005533"/>
    </source>
</evidence>
<dbReference type="EC" id="3.1.4.1" evidence="17"/>
<dbReference type="GO" id="GO:0008409">
    <property type="term" value="F:5'-3' exonuclease activity"/>
    <property type="evidence" value="ECO:0007669"/>
    <property type="project" value="TreeGrafter"/>
</dbReference>
<dbReference type="PANTHER" id="PTHR15749">
    <property type="entry name" value="FANCONI-ASSOCIATED NUCLEASE 1"/>
    <property type="match status" value="1"/>
</dbReference>
<keyword evidence="14 17" id="KW-0234">DNA repair</keyword>
<dbReference type="Pfam" id="PF21170">
    <property type="entry name" value="FAN1_TPR"/>
    <property type="match status" value="1"/>
</dbReference>
<keyword evidence="9 17" id="KW-0378">Hydrolase</keyword>
<keyword evidence="6" id="KW-0255">Endonuclease</keyword>
<feature type="compositionally biased region" description="Basic and acidic residues" evidence="18">
    <location>
        <begin position="225"/>
        <end position="257"/>
    </location>
</feature>
<evidence type="ECO:0000256" key="18">
    <source>
        <dbReference type="SAM" id="MobiDB-lite"/>
    </source>
</evidence>
<evidence type="ECO:0000256" key="10">
    <source>
        <dbReference type="ARBA" id="ARBA00022833"/>
    </source>
</evidence>
<feature type="domain" description="VRR-NUC" evidence="19">
    <location>
        <begin position="881"/>
        <end position="996"/>
    </location>
</feature>
<comment type="similarity">
    <text evidence="3 17">Belongs to the FAN1 family.</text>
</comment>
<dbReference type="SMART" id="SM00990">
    <property type="entry name" value="VRR_NUC"/>
    <property type="match status" value="1"/>
</dbReference>
<comment type="subcellular location">
    <subcellularLocation>
        <location evidence="2 17">Nucleus</location>
    </subcellularLocation>
</comment>
<evidence type="ECO:0000256" key="4">
    <source>
        <dbReference type="ARBA" id="ARBA00022722"/>
    </source>
</evidence>
<gene>
    <name evidence="20" type="ORF">MCOR_52533</name>
</gene>
<feature type="compositionally biased region" description="Basic and acidic residues" evidence="18">
    <location>
        <begin position="166"/>
        <end position="178"/>
    </location>
</feature>
<keyword evidence="12 17" id="KW-0460">Magnesium</keyword>
<dbReference type="Pfam" id="PF21315">
    <property type="entry name" value="FAN1_HTH"/>
    <property type="match status" value="1"/>
</dbReference>
<keyword evidence="7 17" id="KW-0227">DNA damage</keyword>
<accession>A0A6J8EKN0</accession>
<keyword evidence="16 17" id="KW-0539">Nucleus</keyword>
<evidence type="ECO:0000256" key="5">
    <source>
        <dbReference type="ARBA" id="ARBA00022723"/>
    </source>
</evidence>
<evidence type="ECO:0000256" key="12">
    <source>
        <dbReference type="ARBA" id="ARBA00022842"/>
    </source>
</evidence>
<evidence type="ECO:0000256" key="13">
    <source>
        <dbReference type="ARBA" id="ARBA00023054"/>
    </source>
</evidence>
<keyword evidence="8" id="KW-0863">Zinc-finger</keyword>
<comment type="function">
    <text evidence="17">Nuclease required for the repair of DNA interstrand cross-links (ICL). Acts as a 5'-3' exonuclease that anchors at a cut end of DNA and cleaves DNA successively at every third nucleotide, allowing to excise an ICL from one strand through flanking incisions.</text>
</comment>
<keyword evidence="15 17" id="KW-0464">Manganese</keyword>
<evidence type="ECO:0000256" key="7">
    <source>
        <dbReference type="ARBA" id="ARBA00022763"/>
    </source>
</evidence>
<evidence type="ECO:0000256" key="16">
    <source>
        <dbReference type="ARBA" id="ARBA00023242"/>
    </source>
</evidence>
<evidence type="ECO:0000259" key="19">
    <source>
        <dbReference type="SMART" id="SM00990"/>
    </source>
</evidence>
<dbReference type="GO" id="GO:0070336">
    <property type="term" value="F:flap-structured DNA binding"/>
    <property type="evidence" value="ECO:0007669"/>
    <property type="project" value="TreeGrafter"/>
</dbReference>
<evidence type="ECO:0000256" key="9">
    <source>
        <dbReference type="ARBA" id="ARBA00022801"/>
    </source>
</evidence>
<evidence type="ECO:0000256" key="11">
    <source>
        <dbReference type="ARBA" id="ARBA00022839"/>
    </source>
</evidence>
<dbReference type="AlphaFoldDB" id="A0A6J8EKN0"/>
<dbReference type="PANTHER" id="PTHR15749:SF4">
    <property type="entry name" value="FANCONI-ASSOCIATED NUCLEASE 1"/>
    <property type="match status" value="1"/>
</dbReference>
<evidence type="ECO:0000313" key="20">
    <source>
        <dbReference type="EMBL" id="CAC5420302.1"/>
    </source>
</evidence>
<feature type="compositionally biased region" description="Basic residues" evidence="18">
    <location>
        <begin position="206"/>
        <end position="218"/>
    </location>
</feature>
<dbReference type="GO" id="GO:0017108">
    <property type="term" value="F:5'-flap endonuclease activity"/>
    <property type="evidence" value="ECO:0007669"/>
    <property type="project" value="TreeGrafter"/>
</dbReference>
<comment type="catalytic activity">
    <reaction evidence="1 17">
        <text>Hydrolytically removes 5'-nucleotides successively from the 3'-hydroxy termini of 3'-hydroxy-terminated oligonucleotides.</text>
        <dbReference type="EC" id="3.1.4.1"/>
    </reaction>
</comment>
<keyword evidence="4 17" id="KW-0540">Nuclease</keyword>
<evidence type="ECO:0000313" key="21">
    <source>
        <dbReference type="Proteomes" id="UP000507470"/>
    </source>
</evidence>
<name>A0A6J8EKN0_MYTCO</name>
<keyword evidence="11" id="KW-0269">Exonuclease</keyword>
<keyword evidence="13" id="KW-0175">Coiled coil</keyword>
<evidence type="ECO:0000256" key="1">
    <source>
        <dbReference type="ARBA" id="ARBA00000983"/>
    </source>
</evidence>
<feature type="region of interest" description="Disordered" evidence="18">
    <location>
        <begin position="143"/>
        <end position="344"/>
    </location>
</feature>
<dbReference type="GO" id="GO:0005634">
    <property type="term" value="C:nucleus"/>
    <property type="evidence" value="ECO:0007669"/>
    <property type="project" value="UniProtKB-SubCell"/>
</dbReference>
<dbReference type="InterPro" id="IPR014883">
    <property type="entry name" value="VRR_NUC"/>
</dbReference>
<dbReference type="EMBL" id="CACVKT020009086">
    <property type="protein sequence ID" value="CAC5420302.1"/>
    <property type="molecule type" value="Genomic_DNA"/>
</dbReference>
<sequence length="1009" mass="114875">MPYSICIGVDKMKVNQKKANSKGKGIVKHTPGTQTITSMFKKQIASSIEKTSNCSPAKTSSSDDDVMIVKVETESSYFQKGSCDGCEGNRVQTRRRLSLKKSASAGSSTFHTKTDVKYSGKVSENMGSTEIPSLTEPYCLDKISDKSKTDGSIRKLNSKKPNTVRSSEDKDIVTREDGDGLGEVTDDNVNESSQKENQNTSGSSRQTKRMLNLRKRKSNTLLEEESSKMSKTEKEAENSHMDKSQDQHSCSHDKHNSENQVLDDGIKIKITAESGGQGECSLKNKDPSGRRDIKTENGHMLNTQPFQSVKEEPCTSKSPNHKLVKSNSSESSVVDESSQQNEDIDIDEDKSSEFRTPYYLENFRTVLSTVFEDENNIKLYDREDMDVISTFNELSETAQKLYLRLFCRKWVWLPLSKIKYPRIAEDLEPVVEELVKTKMLTEDKELKDLKIALKLLSGGDTKTLAKLYHMNTASQNKVDITDLLIKKTKQNTIGSMFKVAGSSPETLMLNRAKKLLGTCICVAEEPRKVFARTLMLFSLTDTVLDEDSSGQSLQLFQMLRVNIGQVTYPKFTVNKQTKIFLDREALLRFCEASLLEFDILTKIERNKYADAFTIYEEAVRQYDNLTKNKCIIKFDKKLPVFLRPYTACGVYTRVFNQGVEILQRRKDYPAAVDLLKKLLSQGCYCQHYRGHWWERLALNYDIHLKKQDLALKAVQDGLNDKLCKTGRRLALYQRAEKICTTAKSKFKSRMKDFHHEKLLELPVVTIEGQTLSDNIEGQKYKFMIQYSQGNSETDTDDIAFCCVEEVVLDHYKHNGFPDGIHAEGSVISILFGLFFWDIMFMDVPDVFHSPYQTHPLDLHREEFYFNRQRHIDDQLDLIQKSSNEELNDIVAKTWEEHEGTLCAGLNWERFNNLQHVQGLVECIGGKTLSGILGRYAKDPRHTRSGFPDLTLWNTETKVFKICEVKGPGDKLSHKQIMWLDYLLKLGVDAEVCHVKAVGSKKLKKIPSTI</sequence>
<evidence type="ECO:0000256" key="17">
    <source>
        <dbReference type="RuleBase" id="RU365033"/>
    </source>
</evidence>
<dbReference type="InterPro" id="IPR033315">
    <property type="entry name" value="Fan1-like"/>
</dbReference>
<dbReference type="Gene3D" id="3.40.1350.10">
    <property type="match status" value="1"/>
</dbReference>
<dbReference type="FunFam" id="3.40.1350.10:FF:000004">
    <property type="entry name" value="Fanconi-associated nuclease"/>
    <property type="match status" value="1"/>
</dbReference>
<dbReference type="CDD" id="cd22326">
    <property type="entry name" value="FAN1-like"/>
    <property type="match status" value="1"/>
</dbReference>
<proteinExistence type="inferred from homology"/>
<dbReference type="GO" id="GO:0008270">
    <property type="term" value="F:zinc ion binding"/>
    <property type="evidence" value="ECO:0007669"/>
    <property type="project" value="UniProtKB-KW"/>
</dbReference>
<dbReference type="InterPro" id="IPR049132">
    <property type="entry name" value="FAN1-like_euk"/>
</dbReference>
<dbReference type="InterPro" id="IPR049125">
    <property type="entry name" value="FAN1-like_WH"/>
</dbReference>
<evidence type="ECO:0000256" key="2">
    <source>
        <dbReference type="ARBA" id="ARBA00004123"/>
    </source>
</evidence>
<keyword evidence="21" id="KW-1185">Reference proteome</keyword>
<dbReference type="InterPro" id="IPR011856">
    <property type="entry name" value="tRNA_endonuc-like_dom_sf"/>
</dbReference>
<comment type="cofactor">
    <cofactor evidence="17">
        <name>Mg(2+)</name>
        <dbReference type="ChEBI" id="CHEBI:18420"/>
    </cofactor>
    <cofactor evidence="17">
        <name>Mn(2+)</name>
        <dbReference type="ChEBI" id="CHEBI:29035"/>
    </cofactor>
</comment>
<evidence type="ECO:0000256" key="14">
    <source>
        <dbReference type="ARBA" id="ARBA00023204"/>
    </source>
</evidence>
<feature type="compositionally biased region" description="Basic and acidic residues" evidence="18">
    <location>
        <begin position="282"/>
        <end position="297"/>
    </location>
</feature>
<protein>
    <recommendedName>
        <fullName evidence="17">Fanconi-associated nuclease</fullName>
        <ecNumber evidence="17">3.1.4.1</ecNumber>
    </recommendedName>
</protein>
<dbReference type="Pfam" id="PF08774">
    <property type="entry name" value="VRR_NUC"/>
    <property type="match status" value="1"/>
</dbReference>
<organism evidence="20 21">
    <name type="scientific">Mytilus coruscus</name>
    <name type="common">Sea mussel</name>
    <dbReference type="NCBI Taxonomy" id="42192"/>
    <lineage>
        <taxon>Eukaryota</taxon>
        <taxon>Metazoa</taxon>
        <taxon>Spiralia</taxon>
        <taxon>Lophotrochozoa</taxon>
        <taxon>Mollusca</taxon>
        <taxon>Bivalvia</taxon>
        <taxon>Autobranchia</taxon>
        <taxon>Pteriomorphia</taxon>
        <taxon>Mytilida</taxon>
        <taxon>Mytiloidea</taxon>
        <taxon>Mytilidae</taxon>
        <taxon>Mytilinae</taxon>
        <taxon>Mytilus</taxon>
    </lineage>
</organism>
<evidence type="ECO:0000256" key="15">
    <source>
        <dbReference type="ARBA" id="ARBA00023211"/>
    </source>
</evidence>
<evidence type="ECO:0000256" key="6">
    <source>
        <dbReference type="ARBA" id="ARBA00022759"/>
    </source>
</evidence>
<feature type="compositionally biased region" description="Low complexity" evidence="18">
    <location>
        <begin position="326"/>
        <end position="341"/>
    </location>
</feature>
<feature type="compositionally biased region" description="Polar residues" evidence="18">
    <location>
        <begin position="190"/>
        <end position="205"/>
    </location>
</feature>
<evidence type="ECO:0000256" key="8">
    <source>
        <dbReference type="ARBA" id="ARBA00022771"/>
    </source>
</evidence>